<dbReference type="SMART" id="SM00487">
    <property type="entry name" value="DEXDc"/>
    <property type="match status" value="1"/>
</dbReference>
<accession>A0A2T9Z7J1</accession>
<evidence type="ECO:0000256" key="2">
    <source>
        <dbReference type="ARBA" id="ARBA00022801"/>
    </source>
</evidence>
<dbReference type="CDD" id="cd18793">
    <property type="entry name" value="SF2_C_SNF"/>
    <property type="match status" value="1"/>
</dbReference>
<dbReference type="InterPro" id="IPR000330">
    <property type="entry name" value="SNF2_N"/>
</dbReference>
<dbReference type="GO" id="GO:0016787">
    <property type="term" value="F:hydrolase activity"/>
    <property type="evidence" value="ECO:0007669"/>
    <property type="project" value="UniProtKB-KW"/>
</dbReference>
<dbReference type="InterPro" id="IPR038718">
    <property type="entry name" value="SNF2-like_sf"/>
</dbReference>
<feature type="non-terminal residue" evidence="6">
    <location>
        <position position="1"/>
    </location>
</feature>
<dbReference type="GO" id="GO:0005634">
    <property type="term" value="C:nucleus"/>
    <property type="evidence" value="ECO:0007669"/>
    <property type="project" value="TreeGrafter"/>
</dbReference>
<reference evidence="6 7" key="1">
    <citation type="journal article" date="2018" name="MBio">
        <title>Comparative Genomics Reveals the Core Gene Toolbox for the Fungus-Insect Symbiosis.</title>
        <authorList>
            <person name="Wang Y."/>
            <person name="Stata M."/>
            <person name="Wang W."/>
            <person name="Stajich J.E."/>
            <person name="White M.M."/>
            <person name="Moncalvo J.M."/>
        </authorList>
    </citation>
    <scope>NUCLEOTIDE SEQUENCE [LARGE SCALE GENOMIC DNA]</scope>
    <source>
        <strain evidence="6 7">SC-DP-2</strain>
    </source>
</reference>
<keyword evidence="7" id="KW-1185">Reference proteome</keyword>
<keyword evidence="2" id="KW-0378">Hydrolase</keyword>
<dbReference type="PANTHER" id="PTHR45626:SF52">
    <property type="entry name" value="SINGLE-STRANDED DNA-DEPENDENT ATPASE (EUROFUNG)"/>
    <property type="match status" value="1"/>
</dbReference>
<dbReference type="OrthoDB" id="448448at2759"/>
<evidence type="ECO:0000259" key="5">
    <source>
        <dbReference type="PROSITE" id="PS51194"/>
    </source>
</evidence>
<dbReference type="InterPro" id="IPR014001">
    <property type="entry name" value="Helicase_ATP-bd"/>
</dbReference>
<dbReference type="GO" id="GO:0008094">
    <property type="term" value="F:ATP-dependent activity, acting on DNA"/>
    <property type="evidence" value="ECO:0007669"/>
    <property type="project" value="TreeGrafter"/>
</dbReference>
<dbReference type="Pfam" id="PF00271">
    <property type="entry name" value="Helicase_C"/>
    <property type="match status" value="1"/>
</dbReference>
<organism evidence="6 7">
    <name type="scientific">Smittium megazygosporum</name>
    <dbReference type="NCBI Taxonomy" id="133381"/>
    <lineage>
        <taxon>Eukaryota</taxon>
        <taxon>Fungi</taxon>
        <taxon>Fungi incertae sedis</taxon>
        <taxon>Zoopagomycota</taxon>
        <taxon>Kickxellomycotina</taxon>
        <taxon>Harpellomycetes</taxon>
        <taxon>Harpellales</taxon>
        <taxon>Legeriomycetaceae</taxon>
        <taxon>Smittium</taxon>
    </lineage>
</organism>
<evidence type="ECO:0000256" key="3">
    <source>
        <dbReference type="ARBA" id="ARBA00022840"/>
    </source>
</evidence>
<keyword evidence="3" id="KW-0067">ATP-binding</keyword>
<dbReference type="STRING" id="133381.A0A2T9Z7J1"/>
<protein>
    <recommendedName>
        <fullName evidence="5">Helicase C-terminal domain-containing protein</fullName>
    </recommendedName>
</protein>
<dbReference type="InterPro" id="IPR027417">
    <property type="entry name" value="P-loop_NTPase"/>
</dbReference>
<gene>
    <name evidence="6" type="ORF">BB560_005120</name>
</gene>
<dbReference type="PROSITE" id="PS51194">
    <property type="entry name" value="HELICASE_CTER"/>
    <property type="match status" value="1"/>
</dbReference>
<dbReference type="EMBL" id="MBFS01001941">
    <property type="protein sequence ID" value="PVV00497.1"/>
    <property type="molecule type" value="Genomic_DNA"/>
</dbReference>
<feature type="domain" description="Helicase C-terminal" evidence="5">
    <location>
        <begin position="1129"/>
        <end position="1279"/>
    </location>
</feature>
<dbReference type="InterPro" id="IPR050628">
    <property type="entry name" value="SNF2_RAD54_helicase_TF"/>
</dbReference>
<dbReference type="GO" id="GO:0006281">
    <property type="term" value="P:DNA repair"/>
    <property type="evidence" value="ECO:0007669"/>
    <property type="project" value="TreeGrafter"/>
</dbReference>
<dbReference type="Gene3D" id="3.40.50.300">
    <property type="entry name" value="P-loop containing nucleotide triphosphate hydrolases"/>
    <property type="match status" value="1"/>
</dbReference>
<feature type="region of interest" description="Disordered" evidence="4">
    <location>
        <begin position="1074"/>
        <end position="1097"/>
    </location>
</feature>
<comment type="caution">
    <text evidence="6">The sequence shown here is derived from an EMBL/GenBank/DDBJ whole genome shotgun (WGS) entry which is preliminary data.</text>
</comment>
<evidence type="ECO:0000256" key="1">
    <source>
        <dbReference type="ARBA" id="ARBA00022741"/>
    </source>
</evidence>
<dbReference type="Gene3D" id="3.40.50.10810">
    <property type="entry name" value="Tandem AAA-ATPase domain"/>
    <property type="match status" value="2"/>
</dbReference>
<dbReference type="InterPro" id="IPR001650">
    <property type="entry name" value="Helicase_C-like"/>
</dbReference>
<proteinExistence type="predicted"/>
<dbReference type="SMART" id="SM00490">
    <property type="entry name" value="HELICc"/>
    <property type="match status" value="1"/>
</dbReference>
<keyword evidence="1" id="KW-0547">Nucleotide-binding</keyword>
<dbReference type="InterPro" id="IPR049730">
    <property type="entry name" value="SNF2/RAD54-like_C"/>
</dbReference>
<evidence type="ECO:0000313" key="6">
    <source>
        <dbReference type="EMBL" id="PVV00497.1"/>
    </source>
</evidence>
<name>A0A2T9Z7J1_9FUNG</name>
<dbReference type="SUPFAM" id="SSF52540">
    <property type="entry name" value="P-loop containing nucleoside triphosphate hydrolases"/>
    <property type="match status" value="2"/>
</dbReference>
<dbReference type="Pfam" id="PF00176">
    <property type="entry name" value="SNF2-rel_dom"/>
    <property type="match status" value="1"/>
</dbReference>
<dbReference type="GO" id="GO:0005524">
    <property type="term" value="F:ATP binding"/>
    <property type="evidence" value="ECO:0007669"/>
    <property type="project" value="UniProtKB-KW"/>
</dbReference>
<dbReference type="PANTHER" id="PTHR45626">
    <property type="entry name" value="TRANSCRIPTION TERMINATION FACTOR 2-RELATED"/>
    <property type="match status" value="1"/>
</dbReference>
<sequence length="1334" mass="151179">RCPFCNKNTPETIEHMLIECFRWNSIRHETTIFNIPRLYRTVTIDQSTNNQALSQGRNIMVGKLLGGESKETRSLLSQSRDRYSPYMKELETGRFMNGIRVVRTLILDRIKCSPSHLNLCNTPDVYEPNAANLFVYIKLSMGANQFESSLSFFSLSCMQRNTAHTDIIEIDSDNSGASDLDGYSKKDVVMIEETPEKKKSRDRSFSKVRNESIQINQHDFKETLVYVGGIKGSVILLVNTNKELDESPFIYLPVILCLESSSVDIFIKDFQSNSIFGRLDSSTKDVIYPLLSDNSIETAAAISIQPTASITPIIISCYSTKSLFLSIYGSINKHPGFSSALSPLRVSKKCDREQNIVYHNNSQISQSVFSNADDTESSFDKKLFKYMHYEDILGDFAIKNKTYKILNSLPCNTGTVIGPKASKKIFGSVIDDYNKNQLKKTFFKPRSESRQKYRTDFGHPSAVLTSSALSGLDQHDGMRDMLDNPFNQPSNSFDTTDKRGISNPLLERIKLSFISLNDLPEANPSDVVLTELHRHQKQALFFMITRETKGIDVFDGNTYDKPSIQGFDIPKTWLLERSLLNSESSLKYYRNAIIDIKKVGLPSSTLGGIIADDMGLGKTLSMISLIVTKKPCYELGTSVSSETESYQCSPINLVNNKGKVPSNSSSFTKQSHPSYLDFVDSDIFDLQEAENIFSVVKNWEEQIKHHTKEGSLKICVYHGELRKKLAPNLFKYDVVISTYSVLQVEYSKEISQFSSSTEGIYQLPKSPYFSPLQSYFWDRVVLDEAHIIRERKTLQSRAASSLKATFRWFKFLRFSPLDSWNIWNNHVSSLFVGQNNKSSKYKLIDENHNGAQVVQMIFQTLSLRRIKNQLDPKTGARFLKLPPITEKIRALTFSKEEQMLYDYLDKEINIKLDLYIKEGTALKNYMSILSYILRLRQLCVHPMLVDKSYTNFLGLLDSNGAPRGSKKCESFGTNQPEKQFQTFDKPKQVSQNSRQYNEIYIDSSSDDDLILVENSFGNKNCTSTQELQVDRDQLTINDSVIVDSESYPGELQPKKFCFHNTKDSQKVDPLLNNTDTDGSFAFPKSSKETQPKLSGDTNFSSTKMKALIEDLLKLQQNTKPHISQCSTNEDDQIFITPKSVVFSQWTSALDILEKELNSVGLKFSRLDGSMKRQVREEAIEVFSNDPSCNVMLISLKAGGVGLNLTAANNVFLLDPYWNPSVERQAIDRVHRIGQKTPVFVYRYIINNSIEEKMDLLKKKKDSIANASLMDSKRALNNASSSKGVSKNEIIDLTVDDLSCLDENVLAEGQGHISDEQFVTLNNKVEKLAFMLSRN</sequence>
<dbReference type="CDD" id="cd18008">
    <property type="entry name" value="DEXDc_SHPRH-like"/>
    <property type="match status" value="1"/>
</dbReference>
<evidence type="ECO:0000313" key="7">
    <source>
        <dbReference type="Proteomes" id="UP000245609"/>
    </source>
</evidence>
<evidence type="ECO:0000256" key="4">
    <source>
        <dbReference type="SAM" id="MobiDB-lite"/>
    </source>
</evidence>
<dbReference type="Proteomes" id="UP000245609">
    <property type="component" value="Unassembled WGS sequence"/>
</dbReference>